<dbReference type="PROSITE" id="PS51450">
    <property type="entry name" value="LRR"/>
    <property type="match status" value="1"/>
</dbReference>
<dbReference type="Gene3D" id="3.80.10.10">
    <property type="entry name" value="Ribonuclease Inhibitor"/>
    <property type="match status" value="1"/>
</dbReference>
<reference evidence="10" key="1">
    <citation type="journal article" date="2014" name="Nat. Genet.">
        <title>Genome of the human hookworm Necator americanus.</title>
        <authorList>
            <person name="Tang Y.T."/>
            <person name="Gao X."/>
            <person name="Rosa B.A."/>
            <person name="Abubucker S."/>
            <person name="Hallsworth-Pepin K."/>
            <person name="Martin J."/>
            <person name="Tyagi R."/>
            <person name="Heizer E."/>
            <person name="Zhang X."/>
            <person name="Bhonagiri-Palsikar V."/>
            <person name="Minx P."/>
            <person name="Warren W.C."/>
            <person name="Wang Q."/>
            <person name="Zhan B."/>
            <person name="Hotez P.J."/>
            <person name="Sternberg P.W."/>
            <person name="Dougall A."/>
            <person name="Gaze S.T."/>
            <person name="Mulvenna J."/>
            <person name="Sotillo J."/>
            <person name="Ranganathan S."/>
            <person name="Rabelo E.M."/>
            <person name="Wilson R.K."/>
            <person name="Felgner P.L."/>
            <person name="Bethony J."/>
            <person name="Hawdon J.M."/>
            <person name="Gasser R.B."/>
            <person name="Loukas A."/>
            <person name="Mitreva M."/>
        </authorList>
    </citation>
    <scope>NUCLEOTIDE SEQUENCE [LARGE SCALE GENOMIC DNA]</scope>
</reference>
<evidence type="ECO:0000256" key="5">
    <source>
        <dbReference type="ARBA" id="ARBA00024196"/>
    </source>
</evidence>
<keyword evidence="8" id="KW-1133">Transmembrane helix</keyword>
<sequence length="514" mass="58166">MASEIDVARHRFPFCIVWTPLPVLTWIFPLIGHMGIGTSKGIIRDFSGSYYVSEDDMGFDWPTMYWKLSVDSVEGGAEAYDRAIREASDEYKSRMHNLCCDNCHSHVALALNTMKYDNHDRWNMVKLGFYIQVYGKYTGIGGFLKQWGFFLLICVVVITLLFIMVRLTVELIDNAPQFINTVRERELNLRGYKIPVIENMGVTKDQFDVIDLTDNDVKRLDNLPLLKRIHTLYLHNNRVHYIQPDIGEKLPNLKILALTNNNITELGDIDPLANCKKLEYITFIGNPITHKTNYRNYIIYKLPSVRVIDFKRVRLAEREAARKMFKGKKGQKNREAIKRSTNAPADIENGETSRVNGSVALTPEDRVKIQNAIASARSLAEVEHLQSILASGRVPERGWNKQMLLPSDVATVSQDGGFVPETEDSEYSAAARDSVTGMELEQHEQNGNPPQYGNAPNGNGHREADGDGMDIEDDSGSANVSPVRRSLPYFLAATESLFRMAPLEMCCCSYRMLL</sequence>
<dbReference type="STRING" id="51031.W2T3H6"/>
<dbReference type="GO" id="GO:0000398">
    <property type="term" value="P:mRNA splicing, via spliceosome"/>
    <property type="evidence" value="ECO:0007669"/>
    <property type="project" value="InterPro"/>
</dbReference>
<proteinExistence type="inferred from homology"/>
<feature type="region of interest" description="Disordered" evidence="7">
    <location>
        <begin position="326"/>
        <end position="351"/>
    </location>
</feature>
<dbReference type="GO" id="GO:0030620">
    <property type="term" value="F:U2 snRNA binding"/>
    <property type="evidence" value="ECO:0007669"/>
    <property type="project" value="InterPro"/>
</dbReference>
<dbReference type="GO" id="GO:0005686">
    <property type="term" value="C:U2 snRNP"/>
    <property type="evidence" value="ECO:0007669"/>
    <property type="project" value="TreeGrafter"/>
</dbReference>
<evidence type="ECO:0000256" key="4">
    <source>
        <dbReference type="ARBA" id="ARBA00023242"/>
    </source>
</evidence>
<organism evidence="9 10">
    <name type="scientific">Necator americanus</name>
    <name type="common">Human hookworm</name>
    <dbReference type="NCBI Taxonomy" id="51031"/>
    <lineage>
        <taxon>Eukaryota</taxon>
        <taxon>Metazoa</taxon>
        <taxon>Ecdysozoa</taxon>
        <taxon>Nematoda</taxon>
        <taxon>Chromadorea</taxon>
        <taxon>Rhabditida</taxon>
        <taxon>Rhabditina</taxon>
        <taxon>Rhabditomorpha</taxon>
        <taxon>Strongyloidea</taxon>
        <taxon>Ancylostomatidae</taxon>
        <taxon>Bunostominae</taxon>
        <taxon>Necator</taxon>
    </lineage>
</organism>
<protein>
    <recommendedName>
        <fullName evidence="6">Probable U2 small nuclear ribonucleoprotein A'</fullName>
    </recommendedName>
</protein>
<comment type="similarity">
    <text evidence="5">Belongs to the U2 small nuclear ribonucleoprotein A family.</text>
</comment>
<dbReference type="InterPro" id="IPR044640">
    <property type="entry name" value="RU2A"/>
</dbReference>
<dbReference type="Pfam" id="PF05608">
    <property type="entry name" value="RTE1"/>
    <property type="match status" value="1"/>
</dbReference>
<dbReference type="AlphaFoldDB" id="W2T3H6"/>
<accession>W2T3H6</accession>
<comment type="subcellular location">
    <subcellularLocation>
        <location evidence="1">Nucleus</location>
    </subcellularLocation>
</comment>
<evidence type="ECO:0000256" key="1">
    <source>
        <dbReference type="ARBA" id="ARBA00004123"/>
    </source>
</evidence>
<feature type="transmembrane region" description="Helical" evidence="8">
    <location>
        <begin position="147"/>
        <end position="169"/>
    </location>
</feature>
<evidence type="ECO:0000256" key="6">
    <source>
        <dbReference type="ARBA" id="ARBA00069881"/>
    </source>
</evidence>
<evidence type="ECO:0000256" key="8">
    <source>
        <dbReference type="SAM" id="Phobius"/>
    </source>
</evidence>
<evidence type="ECO:0000256" key="2">
    <source>
        <dbReference type="ARBA" id="ARBA00022614"/>
    </source>
</evidence>
<keyword evidence="2" id="KW-0433">Leucine-rich repeat</keyword>
<feature type="compositionally biased region" description="Acidic residues" evidence="7">
    <location>
        <begin position="466"/>
        <end position="475"/>
    </location>
</feature>
<name>W2T3H6_NECAM</name>
<dbReference type="Proteomes" id="UP000053676">
    <property type="component" value="Unassembled WGS sequence"/>
</dbReference>
<keyword evidence="4" id="KW-0539">Nucleus</keyword>
<dbReference type="Pfam" id="PF14580">
    <property type="entry name" value="LRR_9"/>
    <property type="match status" value="1"/>
</dbReference>
<dbReference type="FunFam" id="3.80.10.10:FF:000026">
    <property type="entry name" value="U2 small nuclear ribonucleoprotein A"/>
    <property type="match status" value="1"/>
</dbReference>
<dbReference type="InterPro" id="IPR001611">
    <property type="entry name" value="Leu-rich_rpt"/>
</dbReference>
<evidence type="ECO:0000256" key="3">
    <source>
        <dbReference type="ARBA" id="ARBA00022737"/>
    </source>
</evidence>
<dbReference type="PANTHER" id="PTHR10552">
    <property type="entry name" value="U2 SMALL NUCLEAR RIBONUCLEOPROTEIN A"/>
    <property type="match status" value="1"/>
</dbReference>
<dbReference type="OMA" id="NEDKTHC"/>
<dbReference type="EMBL" id="KI660248">
    <property type="protein sequence ID" value="ETN76114.1"/>
    <property type="molecule type" value="Genomic_DNA"/>
</dbReference>
<dbReference type="InterPro" id="IPR032675">
    <property type="entry name" value="LRR_dom_sf"/>
</dbReference>
<feature type="compositionally biased region" description="Polar residues" evidence="7">
    <location>
        <begin position="445"/>
        <end position="457"/>
    </location>
</feature>
<dbReference type="KEGG" id="nai:NECAME_11897"/>
<evidence type="ECO:0000256" key="7">
    <source>
        <dbReference type="SAM" id="MobiDB-lite"/>
    </source>
</evidence>
<keyword evidence="8" id="KW-0812">Transmembrane</keyword>
<evidence type="ECO:0000313" key="10">
    <source>
        <dbReference type="Proteomes" id="UP000053676"/>
    </source>
</evidence>
<keyword evidence="10" id="KW-1185">Reference proteome</keyword>
<gene>
    <name evidence="9" type="ORF">NECAME_11897</name>
</gene>
<dbReference type="InterPro" id="IPR008496">
    <property type="entry name" value="TMEM222/RTE1"/>
</dbReference>
<evidence type="ECO:0000313" key="9">
    <source>
        <dbReference type="EMBL" id="ETN76114.1"/>
    </source>
</evidence>
<feature type="region of interest" description="Disordered" evidence="7">
    <location>
        <begin position="418"/>
        <end position="480"/>
    </location>
</feature>
<feature type="transmembrane region" description="Helical" evidence="8">
    <location>
        <begin position="12"/>
        <end position="31"/>
    </location>
</feature>
<dbReference type="OrthoDB" id="433501at2759"/>
<keyword evidence="8" id="KW-0472">Membrane</keyword>
<keyword evidence="3" id="KW-0677">Repeat</keyword>
<dbReference type="PANTHER" id="PTHR10552:SF6">
    <property type="entry name" value="U2 SMALL NUCLEAR RIBONUCLEOPROTEIN A"/>
    <property type="match status" value="1"/>
</dbReference>
<dbReference type="SUPFAM" id="SSF52058">
    <property type="entry name" value="L domain-like"/>
    <property type="match status" value="1"/>
</dbReference>